<evidence type="ECO:0000313" key="2">
    <source>
        <dbReference type="Proteomes" id="UP000430692"/>
    </source>
</evidence>
<name>A0A6I4W1Y1_9BACL</name>
<dbReference type="AlphaFoldDB" id="A0A6I4W1Y1"/>
<sequence>MDNKKLSCVEQSVLPLMGSIDAEQVQQIVARVLPKTVDQQQVTVQVIIQYGVDQATMDQRFQQQRQQIKQDIQEIVGQTEAREVKRDERLHKRVDFIRSVVMFLKRHVVKISLSVAGLSASTWAIFYHDVLFDLAKEVIKIVAENKLDAIATGIQLGLSSIIDSAAPVMVPVLSVVLPEFALHRKTATALLQVAAFSLNHTVLDWTPVRRGLAFIRSIFASK</sequence>
<evidence type="ECO:0000313" key="1">
    <source>
        <dbReference type="EMBL" id="MXQ54282.1"/>
    </source>
</evidence>
<keyword evidence="2" id="KW-1185">Reference proteome</keyword>
<comment type="caution">
    <text evidence="1">The sequence shown here is derived from an EMBL/GenBank/DDBJ whole genome shotgun (WGS) entry which is preliminary data.</text>
</comment>
<dbReference type="Proteomes" id="UP000430692">
    <property type="component" value="Unassembled WGS sequence"/>
</dbReference>
<dbReference type="EMBL" id="WUUL01000007">
    <property type="protein sequence ID" value="MXQ54282.1"/>
    <property type="molecule type" value="Genomic_DNA"/>
</dbReference>
<organism evidence="1 2">
    <name type="scientific">Shimazuella alba</name>
    <dbReference type="NCBI Taxonomy" id="2690964"/>
    <lineage>
        <taxon>Bacteria</taxon>
        <taxon>Bacillati</taxon>
        <taxon>Bacillota</taxon>
        <taxon>Bacilli</taxon>
        <taxon>Bacillales</taxon>
        <taxon>Thermoactinomycetaceae</taxon>
        <taxon>Shimazuella</taxon>
    </lineage>
</organism>
<reference evidence="1 2" key="1">
    <citation type="submission" date="2019-12" db="EMBL/GenBank/DDBJ databases">
        <title>Whole-genome analyses of novel actinobacteria.</title>
        <authorList>
            <person name="Sahin N."/>
            <person name="Saygin H."/>
        </authorList>
    </citation>
    <scope>NUCLEOTIDE SEQUENCE [LARGE SCALE GENOMIC DNA]</scope>
    <source>
        <strain evidence="1 2">KC615</strain>
    </source>
</reference>
<accession>A0A6I4W1Y1</accession>
<protein>
    <submittedName>
        <fullName evidence="1">Uncharacterized protein</fullName>
    </submittedName>
</protein>
<gene>
    <name evidence="1" type="ORF">GSM42_11270</name>
</gene>
<proteinExistence type="predicted"/>
<dbReference type="RefSeq" id="WP_160801645.1">
    <property type="nucleotide sequence ID" value="NZ_WUUL01000007.1"/>
</dbReference>